<evidence type="ECO:0000313" key="14">
    <source>
        <dbReference type="Proteomes" id="UP000288716"/>
    </source>
</evidence>
<evidence type="ECO:0000256" key="8">
    <source>
        <dbReference type="ARBA" id="ARBA00023163"/>
    </source>
</evidence>
<evidence type="ECO:0000256" key="7">
    <source>
        <dbReference type="ARBA" id="ARBA00023159"/>
    </source>
</evidence>
<dbReference type="FunFam" id="3.30.160.60:FF:000118">
    <property type="entry name" value="Ataxin-7-like protein 3"/>
    <property type="match status" value="1"/>
</dbReference>
<reference evidence="13 14" key="1">
    <citation type="journal article" date="2018" name="Gigascience">
        <title>Genomes of trombidid mites reveal novel predicted allergens and laterally-transferred genes associated with secondary metabolism.</title>
        <authorList>
            <person name="Dong X."/>
            <person name="Chaisiri K."/>
            <person name="Xia D."/>
            <person name="Armstrong S.D."/>
            <person name="Fang Y."/>
            <person name="Donnelly M.J."/>
            <person name="Kadowaki T."/>
            <person name="McGarry J.W."/>
            <person name="Darby A.C."/>
            <person name="Makepeace B.L."/>
        </authorList>
    </citation>
    <scope>NUCLEOTIDE SEQUENCE [LARGE SCALE GENOMIC DNA]</scope>
    <source>
        <strain evidence="13">UoL-UT</strain>
    </source>
</reference>
<keyword evidence="8 10" id="KW-0804">Transcription</keyword>
<feature type="zinc finger region" description="SGF11-type" evidence="10">
    <location>
        <begin position="86"/>
        <end position="107"/>
    </location>
</feature>
<keyword evidence="14" id="KW-1185">Reference proteome</keyword>
<keyword evidence="2 10" id="KW-0479">Metal-binding</keyword>
<evidence type="ECO:0000259" key="12">
    <source>
        <dbReference type="PROSITE" id="PS51505"/>
    </source>
</evidence>
<dbReference type="GO" id="GO:0006325">
    <property type="term" value="P:chromatin organization"/>
    <property type="evidence" value="ECO:0007669"/>
    <property type="project" value="UniProtKB-KW"/>
</dbReference>
<gene>
    <name evidence="13" type="ORF">B4U80_01678</name>
</gene>
<dbReference type="Proteomes" id="UP000288716">
    <property type="component" value="Unassembled WGS sequence"/>
</dbReference>
<dbReference type="GO" id="GO:0006357">
    <property type="term" value="P:regulation of transcription by RNA polymerase II"/>
    <property type="evidence" value="ECO:0007669"/>
    <property type="project" value="TreeGrafter"/>
</dbReference>
<dbReference type="AlphaFoldDB" id="A0A443STV6"/>
<dbReference type="InterPro" id="IPR051078">
    <property type="entry name" value="SGF11"/>
</dbReference>
<comment type="function">
    <text evidence="10">Component of the transcription regulatory histone acetylation (HAT) complex SAGA, a multiprotein complex that activates transcription by remodeling chromatin and mediating histone acetylation and deubiquitination. Within the SAGA complex, participates in a subcomplex that specifically deubiquitinates histone H2B. The SAGA complex is recruited to specific gene promoters by activators, where it is required for transcription.</text>
</comment>
<evidence type="ECO:0000256" key="11">
    <source>
        <dbReference type="SAM" id="MobiDB-lite"/>
    </source>
</evidence>
<evidence type="ECO:0000256" key="10">
    <source>
        <dbReference type="HAMAP-Rule" id="MF_03047"/>
    </source>
</evidence>
<dbReference type="GO" id="GO:0003713">
    <property type="term" value="F:transcription coactivator activity"/>
    <property type="evidence" value="ECO:0007669"/>
    <property type="project" value="UniProtKB-UniRule"/>
</dbReference>
<comment type="domain">
    <text evidence="10">The long N-terminal helix forms part of the 'assembly lobe' of the SAGA deubiquitination module.</text>
</comment>
<dbReference type="STRING" id="299467.A0A443STV6"/>
<name>A0A443STV6_9ACAR</name>
<comment type="similarity">
    <text evidence="10">Belongs to the SGF11 family.</text>
</comment>
<dbReference type="PANTHER" id="PTHR46367:SF1">
    <property type="entry name" value="ATAXIN-7-LIKE PROTEIN 3"/>
    <property type="match status" value="1"/>
</dbReference>
<comment type="subcellular location">
    <subcellularLocation>
        <location evidence="1 10">Nucleus</location>
    </subcellularLocation>
</comment>
<comment type="domain">
    <text evidence="10">The C-terminal SGF11-type zinc-finger domain forms part of the 'catalytic lobe' of the SAGA deubiquitination module.</text>
</comment>
<dbReference type="Gene3D" id="3.30.160.60">
    <property type="entry name" value="Classic Zinc Finger"/>
    <property type="match status" value="1"/>
</dbReference>
<evidence type="ECO:0000256" key="4">
    <source>
        <dbReference type="ARBA" id="ARBA00022833"/>
    </source>
</evidence>
<sequence>MQHSSTANSEAAFLRDAEVIKHEIYSNLMDEIVLGVCFEVHRASKLGFLFLDESNVDEERKYSIVDEKGYDIFGQASVQMKKQYECVCPNCQRTLAAQRFAPHLEKCMGMGRNSSRIASKRIANVTGKSGGDSDVEDCDNIADTDWNYNNDTKKSKKKKDRNGNASSNIFFKKTTKSVHKSACFNGSPNEPVLSQSASSESSNGFHFDSLSFSEKKAMLSQICGVISEHTKKMCTRTLRCPQHTDEQRRTVRLQMLSSLSEPSVSTDSSTENGVIEDVESGNEVMRDSVYNVFTTNVDSMDSSSDTSSNSEFFGDQCNYCKIRLTLC</sequence>
<dbReference type="InterPro" id="IPR013246">
    <property type="entry name" value="SAGA_su_Sgf11"/>
</dbReference>
<keyword evidence="6 10" id="KW-0805">Transcription regulation</keyword>
<evidence type="ECO:0000256" key="2">
    <source>
        <dbReference type="ARBA" id="ARBA00022723"/>
    </source>
</evidence>
<dbReference type="InterPro" id="IPR013243">
    <property type="entry name" value="SCA7_dom"/>
</dbReference>
<feature type="region of interest" description="Disordered" evidence="11">
    <location>
        <begin position="149"/>
        <end position="168"/>
    </location>
</feature>
<dbReference type="GO" id="GO:0008270">
    <property type="term" value="F:zinc ion binding"/>
    <property type="evidence" value="ECO:0007669"/>
    <property type="project" value="UniProtKB-UniRule"/>
</dbReference>
<evidence type="ECO:0000256" key="5">
    <source>
        <dbReference type="ARBA" id="ARBA00022853"/>
    </source>
</evidence>
<evidence type="ECO:0000256" key="1">
    <source>
        <dbReference type="ARBA" id="ARBA00004123"/>
    </source>
</evidence>
<keyword evidence="4 10" id="KW-0862">Zinc</keyword>
<keyword evidence="5 10" id="KW-0156">Chromatin regulator</keyword>
<organism evidence="13 14">
    <name type="scientific">Leptotrombidium deliense</name>
    <dbReference type="NCBI Taxonomy" id="299467"/>
    <lineage>
        <taxon>Eukaryota</taxon>
        <taxon>Metazoa</taxon>
        <taxon>Ecdysozoa</taxon>
        <taxon>Arthropoda</taxon>
        <taxon>Chelicerata</taxon>
        <taxon>Arachnida</taxon>
        <taxon>Acari</taxon>
        <taxon>Acariformes</taxon>
        <taxon>Trombidiformes</taxon>
        <taxon>Prostigmata</taxon>
        <taxon>Anystina</taxon>
        <taxon>Parasitengona</taxon>
        <taxon>Trombiculoidea</taxon>
        <taxon>Trombiculidae</taxon>
        <taxon>Leptotrombidium</taxon>
    </lineage>
</organism>
<dbReference type="Pfam" id="PF08209">
    <property type="entry name" value="Sgf11"/>
    <property type="match status" value="1"/>
</dbReference>
<comment type="subunit">
    <text evidence="10">Component of some SAGA transcription coactivator-HAT complexes. Within the SAGA complex, participates to a subcomplex of SAGA called the DUB module (deubiquitination module).</text>
</comment>
<dbReference type="OrthoDB" id="21557at2759"/>
<keyword evidence="9 10" id="KW-0539">Nucleus</keyword>
<dbReference type="PROSITE" id="PS51505">
    <property type="entry name" value="SCA7"/>
    <property type="match status" value="1"/>
</dbReference>
<dbReference type="EMBL" id="NCKV01000327">
    <property type="protein sequence ID" value="RWS30933.1"/>
    <property type="molecule type" value="Genomic_DNA"/>
</dbReference>
<accession>A0A443STV6</accession>
<evidence type="ECO:0000256" key="6">
    <source>
        <dbReference type="ARBA" id="ARBA00023015"/>
    </source>
</evidence>
<keyword evidence="3 10" id="KW-0863">Zinc-finger</keyword>
<dbReference type="Gene3D" id="6.10.140.1270">
    <property type="match status" value="1"/>
</dbReference>
<evidence type="ECO:0000256" key="3">
    <source>
        <dbReference type="ARBA" id="ARBA00022771"/>
    </source>
</evidence>
<protein>
    <recommendedName>
        <fullName evidence="10">SAGA-associated factor 11 homolog</fullName>
    </recommendedName>
</protein>
<comment type="caution">
    <text evidence="13">The sequence shown here is derived from an EMBL/GenBank/DDBJ whole genome shotgun (WGS) entry which is preliminary data.</text>
</comment>
<proteinExistence type="inferred from homology"/>
<feature type="domain" description="SCA7" evidence="12">
    <location>
        <begin position="210"/>
        <end position="277"/>
    </location>
</feature>
<evidence type="ECO:0000313" key="13">
    <source>
        <dbReference type="EMBL" id="RWS30933.1"/>
    </source>
</evidence>
<dbReference type="GO" id="GO:0000124">
    <property type="term" value="C:SAGA complex"/>
    <property type="evidence" value="ECO:0007669"/>
    <property type="project" value="UniProtKB-UniRule"/>
</dbReference>
<dbReference type="PANTHER" id="PTHR46367">
    <property type="entry name" value="ATAXIN-7-LIKE PROTEIN 3"/>
    <property type="match status" value="1"/>
</dbReference>
<evidence type="ECO:0000256" key="9">
    <source>
        <dbReference type="ARBA" id="ARBA00023242"/>
    </source>
</evidence>
<keyword evidence="7 10" id="KW-0010">Activator</keyword>
<dbReference type="GO" id="GO:0071819">
    <property type="term" value="C:DUBm complex"/>
    <property type="evidence" value="ECO:0007669"/>
    <property type="project" value="UniProtKB-UniRule"/>
</dbReference>
<dbReference type="VEuPathDB" id="VectorBase:LDEU001108"/>
<dbReference type="HAMAP" id="MF_03047">
    <property type="entry name" value="Sgf11"/>
    <property type="match status" value="1"/>
</dbReference>
<dbReference type="Pfam" id="PF08313">
    <property type="entry name" value="SCA7"/>
    <property type="match status" value="1"/>
</dbReference>